<proteinExistence type="predicted"/>
<dbReference type="Pfam" id="PF05229">
    <property type="entry name" value="SCPU"/>
    <property type="match status" value="1"/>
</dbReference>
<dbReference type="SMART" id="SM00972">
    <property type="entry name" value="SCPU"/>
    <property type="match status" value="1"/>
</dbReference>
<evidence type="ECO:0000313" key="3">
    <source>
        <dbReference type="Proteomes" id="UP001615550"/>
    </source>
</evidence>
<feature type="domain" description="Spore coat protein U/FanG" evidence="1">
    <location>
        <begin position="34"/>
        <end position="172"/>
    </location>
</feature>
<dbReference type="Proteomes" id="UP001615550">
    <property type="component" value="Unassembled WGS sequence"/>
</dbReference>
<protein>
    <submittedName>
        <fullName evidence="2">Spore coat U domain-containing protein</fullName>
    </submittedName>
</protein>
<name>A0ABW8D6Z1_9GAMM</name>
<comment type="caution">
    <text evidence="2">The sequence shown here is derived from an EMBL/GenBank/DDBJ whole genome shotgun (WGS) entry which is preliminary data.</text>
</comment>
<dbReference type="InterPro" id="IPR007893">
    <property type="entry name" value="Spore_coat_U/FanG"/>
</dbReference>
<accession>A0ABW8D6Z1</accession>
<reference evidence="2 3" key="1">
    <citation type="submission" date="2024-08" db="EMBL/GenBank/DDBJ databases">
        <title>Draft Genome Sequence of Legionella lytica strain DSB2004, Isolated From a Fire Sprinkler System.</title>
        <authorList>
            <person name="Everhart A.D."/>
            <person name="Kidane D.T."/>
            <person name="Farone A.L."/>
            <person name="Farone M.B."/>
        </authorList>
    </citation>
    <scope>NUCLEOTIDE SEQUENCE [LARGE SCALE GENOMIC DNA]</scope>
    <source>
        <strain evidence="2 3">DSB2004</strain>
    </source>
</reference>
<dbReference type="InterPro" id="IPR053167">
    <property type="entry name" value="Spore_coat_component"/>
</dbReference>
<gene>
    <name evidence="2" type="ORF">ACD661_07905</name>
</gene>
<keyword evidence="3" id="KW-1185">Reference proteome</keyword>
<dbReference type="PANTHER" id="PTHR37089">
    <property type="entry name" value="PROTEIN U-RELATED"/>
    <property type="match status" value="1"/>
</dbReference>
<organism evidence="2 3">
    <name type="scientific">Legionella lytica</name>
    <dbReference type="NCBI Taxonomy" id="96232"/>
    <lineage>
        <taxon>Bacteria</taxon>
        <taxon>Pseudomonadati</taxon>
        <taxon>Pseudomonadota</taxon>
        <taxon>Gammaproteobacteria</taxon>
        <taxon>Legionellales</taxon>
        <taxon>Legionellaceae</taxon>
        <taxon>Legionella</taxon>
    </lineage>
</organism>
<dbReference type="EMBL" id="JBGORX010000002">
    <property type="protein sequence ID" value="MFJ1268473.1"/>
    <property type="molecule type" value="Genomic_DNA"/>
</dbReference>
<evidence type="ECO:0000313" key="2">
    <source>
        <dbReference type="EMBL" id="MFJ1268473.1"/>
    </source>
</evidence>
<evidence type="ECO:0000259" key="1">
    <source>
        <dbReference type="Pfam" id="PF05229"/>
    </source>
</evidence>
<dbReference type="RefSeq" id="WP_400187322.1">
    <property type="nucleotide sequence ID" value="NZ_JBGORX010000002.1"/>
</dbReference>
<sequence length="175" mass="18130">MERRILNFLKENRKRILVLILLTPISINIYAATATTTFQVTATVLKACVVSATTVAFGTYNPVGGTPTTATGTITTTCTNTTTYTTGLSAGTSSGATVTTRKMTGQTTSSNLLPYGLYQDSAHTVNWGNTPGTDTPAAVTGNGAAQNATVYGQIAAGTAAPIDTYLDTITVTVTY</sequence>